<dbReference type="InterPro" id="IPR043727">
    <property type="entry name" value="Lmo0937-like"/>
</dbReference>
<organism evidence="2 3">
    <name type="scientific">Alkalibacterium iburiense</name>
    <dbReference type="NCBI Taxonomy" id="290589"/>
    <lineage>
        <taxon>Bacteria</taxon>
        <taxon>Bacillati</taxon>
        <taxon>Bacillota</taxon>
        <taxon>Bacilli</taxon>
        <taxon>Lactobacillales</taxon>
        <taxon>Carnobacteriaceae</taxon>
        <taxon>Alkalibacterium</taxon>
    </lineage>
</organism>
<keyword evidence="1" id="KW-0472">Membrane</keyword>
<protein>
    <recommendedName>
        <fullName evidence="4">Lmo0937 family membrane protein</fullName>
    </recommendedName>
</protein>
<name>A0ABN0WZS3_9LACT</name>
<keyword evidence="3" id="KW-1185">Reference proteome</keyword>
<feature type="transmembrane region" description="Helical" evidence="1">
    <location>
        <begin position="6"/>
        <end position="39"/>
    </location>
</feature>
<gene>
    <name evidence="2" type="ORF">GCM10008932_00770</name>
</gene>
<reference evidence="2 3" key="1">
    <citation type="journal article" date="2019" name="Int. J. Syst. Evol. Microbiol.">
        <title>The Global Catalogue of Microorganisms (GCM) 10K type strain sequencing project: providing services to taxonomists for standard genome sequencing and annotation.</title>
        <authorList>
            <consortium name="The Broad Institute Genomics Platform"/>
            <consortium name="The Broad Institute Genome Sequencing Center for Infectious Disease"/>
            <person name="Wu L."/>
            <person name="Ma J."/>
        </authorList>
    </citation>
    <scope>NUCLEOTIDE SEQUENCE [LARGE SCALE GENOMIC DNA]</scope>
    <source>
        <strain evidence="2 3">JCM 12662</strain>
    </source>
</reference>
<accession>A0ABN0WZS3</accession>
<evidence type="ECO:0000313" key="2">
    <source>
        <dbReference type="EMBL" id="GAA0351467.1"/>
    </source>
</evidence>
<evidence type="ECO:0000313" key="3">
    <source>
        <dbReference type="Proteomes" id="UP001501166"/>
    </source>
</evidence>
<dbReference type="EMBL" id="BAAACW010000007">
    <property type="protein sequence ID" value="GAA0351467.1"/>
    <property type="molecule type" value="Genomic_DNA"/>
</dbReference>
<proteinExistence type="predicted"/>
<dbReference type="Proteomes" id="UP001501166">
    <property type="component" value="Unassembled WGS sequence"/>
</dbReference>
<dbReference type="Pfam" id="PF18919">
    <property type="entry name" value="DUF5670"/>
    <property type="match status" value="1"/>
</dbReference>
<comment type="caution">
    <text evidence="2">The sequence shown here is derived from an EMBL/GenBank/DDBJ whole genome shotgun (WGS) entry which is preliminary data.</text>
</comment>
<keyword evidence="1" id="KW-0812">Transmembrane</keyword>
<dbReference type="RefSeq" id="WP_343752844.1">
    <property type="nucleotide sequence ID" value="NZ_BAAACW010000007.1"/>
</dbReference>
<dbReference type="NCBIfam" id="NF033488">
    <property type="entry name" value="lmo0937_fam_TM"/>
    <property type="match status" value="1"/>
</dbReference>
<sequence length="48" mass="5457">MLWTIIGLLILFWILGLVFEVAGGFVHILLVIALIVFIFNMITGRRGR</sequence>
<evidence type="ECO:0008006" key="4">
    <source>
        <dbReference type="Google" id="ProtNLM"/>
    </source>
</evidence>
<evidence type="ECO:0000256" key="1">
    <source>
        <dbReference type="SAM" id="Phobius"/>
    </source>
</evidence>
<keyword evidence="1" id="KW-1133">Transmembrane helix</keyword>